<feature type="active site" evidence="11">
    <location>
        <position position="327"/>
    </location>
</feature>
<dbReference type="CDD" id="cd01744">
    <property type="entry name" value="GATase1_CPSase"/>
    <property type="match status" value="1"/>
</dbReference>
<feature type="binding site" evidence="11">
    <location>
        <position position="241"/>
    </location>
    <ligand>
        <name>L-glutamine</name>
        <dbReference type="ChEBI" id="CHEBI:58359"/>
    </ligand>
</feature>
<accession>A0AB37HJ28</accession>
<evidence type="ECO:0000313" key="13">
    <source>
        <dbReference type="EMBL" id="QQX25008.1"/>
    </source>
</evidence>
<proteinExistence type="inferred from homology"/>
<evidence type="ECO:0000256" key="9">
    <source>
        <dbReference type="ARBA" id="ARBA00048816"/>
    </source>
</evidence>
<dbReference type="InterPro" id="IPR036480">
    <property type="entry name" value="CarbP_synth_ssu_N_sf"/>
</dbReference>
<dbReference type="PRINTS" id="PR00099">
    <property type="entry name" value="CPSGATASE"/>
</dbReference>
<evidence type="ECO:0000256" key="4">
    <source>
        <dbReference type="ARBA" id="ARBA00022598"/>
    </source>
</evidence>
<feature type="region of interest" description="CPSase" evidence="11">
    <location>
        <begin position="1"/>
        <end position="164"/>
    </location>
</feature>
<evidence type="ECO:0000256" key="1">
    <source>
        <dbReference type="ARBA" id="ARBA00004812"/>
    </source>
</evidence>
<comment type="catalytic activity">
    <reaction evidence="9 11">
        <text>hydrogencarbonate + L-glutamine + 2 ATP + H2O = carbamoyl phosphate + L-glutamate + 2 ADP + phosphate + 2 H(+)</text>
        <dbReference type="Rhea" id="RHEA:18633"/>
        <dbReference type="ChEBI" id="CHEBI:15377"/>
        <dbReference type="ChEBI" id="CHEBI:15378"/>
        <dbReference type="ChEBI" id="CHEBI:17544"/>
        <dbReference type="ChEBI" id="CHEBI:29985"/>
        <dbReference type="ChEBI" id="CHEBI:30616"/>
        <dbReference type="ChEBI" id="CHEBI:43474"/>
        <dbReference type="ChEBI" id="CHEBI:58228"/>
        <dbReference type="ChEBI" id="CHEBI:58359"/>
        <dbReference type="ChEBI" id="CHEBI:456216"/>
        <dbReference type="EC" id="6.3.5.5"/>
    </reaction>
</comment>
<evidence type="ECO:0000256" key="3">
    <source>
        <dbReference type="ARBA" id="ARBA00007800"/>
    </source>
</evidence>
<dbReference type="FunFam" id="3.50.30.20:FF:000001">
    <property type="entry name" value="Carbamoyl-phosphate synthase small chain"/>
    <property type="match status" value="1"/>
</dbReference>
<dbReference type="GO" id="GO:0044205">
    <property type="term" value="P:'de novo' UMP biosynthetic process"/>
    <property type="evidence" value="ECO:0007669"/>
    <property type="project" value="UniProtKB-UniRule"/>
</dbReference>
<feature type="binding site" evidence="11">
    <location>
        <position position="213"/>
    </location>
    <ligand>
        <name>L-glutamine</name>
        <dbReference type="ChEBI" id="CHEBI:58359"/>
    </ligand>
</feature>
<keyword evidence="5 11" id="KW-0547">Nucleotide-binding</keyword>
<organism evidence="13 14">
    <name type="scientific">Heyndrickxia sporothermodurans</name>
    <dbReference type="NCBI Taxonomy" id="46224"/>
    <lineage>
        <taxon>Bacteria</taxon>
        <taxon>Bacillati</taxon>
        <taxon>Bacillota</taxon>
        <taxon>Bacilli</taxon>
        <taxon>Bacillales</taxon>
        <taxon>Bacillaceae</taxon>
        <taxon>Heyndrickxia</taxon>
    </lineage>
</organism>
<dbReference type="EC" id="6.3.5.5" evidence="11"/>
<feature type="domain" description="Carbamoyl-phosphate synthase small subunit N-terminal" evidence="12">
    <location>
        <begin position="2"/>
        <end position="132"/>
    </location>
</feature>
<dbReference type="PRINTS" id="PR00096">
    <property type="entry name" value="GATASE"/>
</dbReference>
<dbReference type="Gene3D" id="3.50.30.20">
    <property type="entry name" value="Carbamoyl-phosphate synthase small subunit, N-terminal domain"/>
    <property type="match status" value="1"/>
</dbReference>
<feature type="active site" description="Nucleophile" evidence="11">
    <location>
        <position position="240"/>
    </location>
</feature>
<dbReference type="Pfam" id="PF00117">
    <property type="entry name" value="GATase"/>
    <property type="match status" value="1"/>
</dbReference>
<sequence length="358" mass="40050">MIAGYLTLETGEVFEGEIIGNISEVCGEIVFNTSMTGYQEIMTDPSYAGQIVVFTYPLIGNYGVNNNDNESHIPHVKAIITSEFCSHPSHFTQTNSMDNILQKHNIPCLTNVDTRELVKTIRKKGTVKGIISTRKVSPKPSLNDTQLVDLVTSKEIRTYENNGPHIMLMDFGFKKSILHYLLDSHCKVTVVPYDYPLEKIYSLNPDGIVISNGPGDPLAVSNQLKKIKAITQKFPTLGICLGHQLIALAYGAKTKKLHFGHRGGNHPVKDVITGKVFITSQNHGYVVIDQTIDEQQFIVTFKHVNDGTIEGLEHRQLPIITVQFHPEAHPGPMDTEYIFEKYINLLKQKMGVMQYALQ</sequence>
<dbReference type="EMBL" id="CP066701">
    <property type="protein sequence ID" value="QQX25008.1"/>
    <property type="molecule type" value="Genomic_DNA"/>
</dbReference>
<comment type="pathway">
    <text evidence="2 11">Amino-acid biosynthesis; L-arginine biosynthesis; carbamoyl phosphate from bicarbonate: step 1/1.</text>
</comment>
<dbReference type="Pfam" id="PF00988">
    <property type="entry name" value="CPSase_sm_chain"/>
    <property type="match status" value="1"/>
</dbReference>
<keyword evidence="11" id="KW-0055">Arginine biosynthesis</keyword>
<keyword evidence="8 11" id="KW-0665">Pyrimidine biosynthesis</keyword>
<feature type="binding site" evidence="11">
    <location>
        <position position="46"/>
    </location>
    <ligand>
        <name>L-glutamine</name>
        <dbReference type="ChEBI" id="CHEBI:58359"/>
    </ligand>
</feature>
<dbReference type="GO" id="GO:0006541">
    <property type="term" value="P:glutamine metabolic process"/>
    <property type="evidence" value="ECO:0007669"/>
    <property type="project" value="InterPro"/>
</dbReference>
<dbReference type="GO" id="GO:0006207">
    <property type="term" value="P:'de novo' pyrimidine nucleobase biosynthetic process"/>
    <property type="evidence" value="ECO:0007669"/>
    <property type="project" value="InterPro"/>
</dbReference>
<evidence type="ECO:0000256" key="10">
    <source>
        <dbReference type="ARBA" id="ARBA00049285"/>
    </source>
</evidence>
<feature type="binding site" evidence="11">
    <location>
        <position position="282"/>
    </location>
    <ligand>
        <name>L-glutamine</name>
        <dbReference type="ChEBI" id="CHEBI:58359"/>
    </ligand>
</feature>
<comment type="function">
    <text evidence="11">Small subunit of the glutamine-dependent carbamoyl phosphate synthetase (CPSase). CPSase catalyzes the formation of carbamoyl phosphate from the ammonia moiety of glutamine, carbonate, and phosphate donated by ATP, constituting the first step of 2 biosynthetic pathways, one leading to arginine and/or urea and the other to pyrimidine nucleotides. The small subunit (glutamine amidotransferase) binds and cleaves glutamine to supply the large subunit with the substrate ammonia.</text>
</comment>
<dbReference type="Gene3D" id="3.40.50.880">
    <property type="match status" value="1"/>
</dbReference>
<evidence type="ECO:0000256" key="8">
    <source>
        <dbReference type="ARBA" id="ARBA00022975"/>
    </source>
</evidence>
<feature type="active site" evidence="11">
    <location>
        <position position="325"/>
    </location>
</feature>
<dbReference type="RefSeq" id="WP_107920621.1">
    <property type="nucleotide sequence ID" value="NZ_CP066701.1"/>
</dbReference>
<dbReference type="HAMAP" id="MF_01209">
    <property type="entry name" value="CPSase_S_chain"/>
    <property type="match status" value="1"/>
</dbReference>
<dbReference type="PANTHER" id="PTHR43418">
    <property type="entry name" value="MULTIFUNCTIONAL TRYPTOPHAN BIOSYNTHESIS PROTEIN-RELATED"/>
    <property type="match status" value="1"/>
</dbReference>
<evidence type="ECO:0000259" key="12">
    <source>
        <dbReference type="SMART" id="SM01097"/>
    </source>
</evidence>
<dbReference type="PRINTS" id="PR00097">
    <property type="entry name" value="ANTSNTHASEII"/>
</dbReference>
<dbReference type="Proteomes" id="UP000595512">
    <property type="component" value="Chromosome"/>
</dbReference>
<protein>
    <recommendedName>
        <fullName evidence="11">Carbamoyl phosphate synthase small chain</fullName>
        <ecNumber evidence="11">6.3.5.5</ecNumber>
    </recommendedName>
    <alternativeName>
        <fullName evidence="11">Carbamoyl phosphate synthetase glutamine chain</fullName>
    </alternativeName>
</protein>
<keyword evidence="7 11" id="KW-0315">Glutamine amidotransferase</keyword>
<comment type="similarity">
    <text evidence="3 11">Belongs to the CarA family.</text>
</comment>
<dbReference type="PROSITE" id="PS51273">
    <property type="entry name" value="GATASE_TYPE_1"/>
    <property type="match status" value="1"/>
</dbReference>
<comment type="subunit">
    <text evidence="11">Composed of two chains; the small (or glutamine) chain promotes the hydrolysis of glutamine to ammonia, which is used by the large (or ammonia) chain to synthesize carbamoyl phosphate. Tetramer of heterodimers (alpha,beta)4.</text>
</comment>
<dbReference type="NCBIfam" id="TIGR01368">
    <property type="entry name" value="CPSaseIIsmall"/>
    <property type="match status" value="1"/>
</dbReference>
<keyword evidence="11" id="KW-0028">Amino-acid biosynthesis</keyword>
<dbReference type="InterPro" id="IPR029062">
    <property type="entry name" value="Class_I_gatase-like"/>
</dbReference>
<dbReference type="InterPro" id="IPR050472">
    <property type="entry name" value="Anth_synth/Amidotransfase"/>
</dbReference>
<dbReference type="GO" id="GO:0004088">
    <property type="term" value="F:carbamoyl-phosphate synthase (glutamine-hydrolyzing) activity"/>
    <property type="evidence" value="ECO:0007669"/>
    <property type="project" value="UniProtKB-UniRule"/>
</dbReference>
<comment type="pathway">
    <text evidence="1 11">Pyrimidine metabolism; UMP biosynthesis via de novo pathway; (S)-dihydroorotate from bicarbonate: step 1/3.</text>
</comment>
<evidence type="ECO:0000256" key="6">
    <source>
        <dbReference type="ARBA" id="ARBA00022840"/>
    </source>
</evidence>
<keyword evidence="4 11" id="KW-0436">Ligase</keyword>
<dbReference type="InterPro" id="IPR006274">
    <property type="entry name" value="CarbamoylP_synth_ssu"/>
</dbReference>
<feature type="binding site" evidence="11">
    <location>
        <position position="215"/>
    </location>
    <ligand>
        <name>L-glutamine</name>
        <dbReference type="ChEBI" id="CHEBI:58359"/>
    </ligand>
</feature>
<dbReference type="NCBIfam" id="NF009475">
    <property type="entry name" value="PRK12838.1"/>
    <property type="match status" value="1"/>
</dbReference>
<dbReference type="SUPFAM" id="SSF52021">
    <property type="entry name" value="Carbamoyl phosphate synthetase, small subunit N-terminal domain"/>
    <property type="match status" value="1"/>
</dbReference>
<feature type="binding site" evidence="11">
    <location>
        <position position="285"/>
    </location>
    <ligand>
        <name>L-glutamine</name>
        <dbReference type="ChEBI" id="CHEBI:58359"/>
    </ligand>
</feature>
<dbReference type="KEGG" id="hspo:JGZ69_20180"/>
<evidence type="ECO:0000256" key="7">
    <source>
        <dbReference type="ARBA" id="ARBA00022962"/>
    </source>
</evidence>
<dbReference type="InterPro" id="IPR017926">
    <property type="entry name" value="GATASE"/>
</dbReference>
<evidence type="ECO:0000256" key="11">
    <source>
        <dbReference type="HAMAP-Rule" id="MF_01209"/>
    </source>
</evidence>
<dbReference type="SMART" id="SM01097">
    <property type="entry name" value="CPSase_sm_chain"/>
    <property type="match status" value="1"/>
</dbReference>
<dbReference type="PANTHER" id="PTHR43418:SF7">
    <property type="entry name" value="CARBAMOYL-PHOSPHATE SYNTHASE SMALL CHAIN"/>
    <property type="match status" value="1"/>
</dbReference>
<dbReference type="InterPro" id="IPR035686">
    <property type="entry name" value="CPSase_GATase1"/>
</dbReference>
<dbReference type="GO" id="GO:0006526">
    <property type="term" value="P:L-arginine biosynthetic process"/>
    <property type="evidence" value="ECO:0007669"/>
    <property type="project" value="UniProtKB-UniRule"/>
</dbReference>
<evidence type="ECO:0000313" key="14">
    <source>
        <dbReference type="Proteomes" id="UP000595512"/>
    </source>
</evidence>
<reference evidence="13 14" key="1">
    <citation type="submission" date="2020-12" db="EMBL/GenBank/DDBJ databases">
        <title>Taxonomic evaluation of the Bacillus sporothermodurans group of bacteria based on whole genome sequences.</title>
        <authorList>
            <person name="Fiedler G."/>
            <person name="Herbstmann A.-D."/>
            <person name="Doll E."/>
            <person name="Wenning M."/>
            <person name="Brinks E."/>
            <person name="Kabisch J."/>
            <person name="Breitenwieser F."/>
            <person name="Lappann M."/>
            <person name="Boehnlein C."/>
            <person name="Franz C."/>
        </authorList>
    </citation>
    <scope>NUCLEOTIDE SEQUENCE [LARGE SCALE GENOMIC DNA]</scope>
    <source>
        <strain evidence="13 14">DSM 10599</strain>
    </source>
</reference>
<evidence type="ECO:0000256" key="2">
    <source>
        <dbReference type="ARBA" id="ARBA00005077"/>
    </source>
</evidence>
<dbReference type="SUPFAM" id="SSF52317">
    <property type="entry name" value="Class I glutamine amidotransferase-like"/>
    <property type="match status" value="1"/>
</dbReference>
<evidence type="ECO:0000256" key="5">
    <source>
        <dbReference type="ARBA" id="ARBA00022741"/>
    </source>
</evidence>
<feature type="binding site" evidence="11">
    <location>
        <position position="244"/>
    </location>
    <ligand>
        <name>L-glutamine</name>
        <dbReference type="ChEBI" id="CHEBI:58359"/>
    </ligand>
</feature>
<feature type="binding site" evidence="11">
    <location>
        <position position="284"/>
    </location>
    <ligand>
        <name>L-glutamine</name>
        <dbReference type="ChEBI" id="CHEBI:58359"/>
    </ligand>
</feature>
<gene>
    <name evidence="11" type="primary">carA</name>
    <name evidence="13" type="ORF">JGZ69_20180</name>
</gene>
<keyword evidence="6 11" id="KW-0067">ATP-binding</keyword>
<dbReference type="AlphaFoldDB" id="A0AB37HJ28"/>
<dbReference type="GO" id="GO:0005524">
    <property type="term" value="F:ATP binding"/>
    <property type="evidence" value="ECO:0007669"/>
    <property type="project" value="UniProtKB-UniRule"/>
</dbReference>
<dbReference type="InterPro" id="IPR002474">
    <property type="entry name" value="CarbamoylP_synth_ssu_N"/>
</dbReference>
<comment type="catalytic activity">
    <reaction evidence="10 11">
        <text>L-glutamine + H2O = L-glutamate + NH4(+)</text>
        <dbReference type="Rhea" id="RHEA:15889"/>
        <dbReference type="ChEBI" id="CHEBI:15377"/>
        <dbReference type="ChEBI" id="CHEBI:28938"/>
        <dbReference type="ChEBI" id="CHEBI:29985"/>
        <dbReference type="ChEBI" id="CHEBI:58359"/>
    </reaction>
</comment>
<name>A0AB37HJ28_9BACI</name>